<sequence length="611" mass="66832">MYECGEPLTLSSSQTMSSIPENCLTGYLHDFSRVRSILSQLHLRISSSSAESSLPFTTDCDNGTIGSPYSPTLSSTEVYLLFPLPQPLTADLIALGLSPTPAQYLSDAYMKAATRLKAKLETELHRADYACTEIRFPEGFATPQSQPHIRAIYASHFKQTVKSWIEIGMLSTRQRLLISSLKNRLRTSLTRLRLVCSKEADSGPHMDRKYIEAEVLDVSNKMKPYPPFISIGKKTKQCAGLATRPSTGNSCCHGSPDQTILEPARPAPVIKADPDPELKSTESTAIKGIKYQGFVGKPHSPTSWDLSSFIHDFDGLSIRDRSETVSSRNADAFGTCKATPSEHIFSLSKHSSSLINRLPIPAGIQSAASSSRLRSSQKSSCDIYSHSASSPSASKTIQSARRRKIAPCPNRDRSMQPTYKGPDVFSRQANDMTINSSAANVKELSDPTSHRLSPSASTHTRRRKIAPLPPRHPSTTTTDIAVIISPDVRRSSQRPSHKLLGSRQSTTGTPGRLTGPLSRSPSLTSLSSDESGLSCSDELETPPSSPTLPSMILPTTSSTFSVSSDQYRFLSATFLHDISPAPQLLKAEIPRPCNFAFSTRHEDYPRFPFSR</sequence>
<evidence type="ECO:0000256" key="1">
    <source>
        <dbReference type="SAM" id="MobiDB-lite"/>
    </source>
</evidence>
<evidence type="ECO:0000313" key="2">
    <source>
        <dbReference type="EMBL" id="AGS09363.1"/>
    </source>
</evidence>
<dbReference type="AlphaFoldDB" id="S5RU55"/>
<reference evidence="2" key="2">
    <citation type="submission" date="2013-06" db="EMBL/GenBank/DDBJ databases">
        <authorList>
            <person name="van Diepen L.T.A."/>
            <person name="Olson A."/>
            <person name="Ihrmark K."/>
            <person name="Stenlid J."/>
            <person name="James T.Y."/>
        </authorList>
    </citation>
    <scope>NUCLEOTIDE SEQUENCE</scope>
    <source>
        <strain evidence="2">92144/1</strain>
    </source>
</reference>
<feature type="region of interest" description="Disordered" evidence="1">
    <location>
        <begin position="378"/>
        <end position="425"/>
    </location>
</feature>
<reference evidence="2" key="1">
    <citation type="journal article" date="2013" name="Mol. Biol. Evol.">
        <title>Extensive trans-specific polymorphism at the mating type locus of the root decay fungus heterobasidion.</title>
        <authorList>
            <person name="van Diepen L.T."/>
            <person name="Olson A."/>
            <person name="Ihrmark K."/>
            <person name="Stenlid J."/>
            <person name="James T.Y."/>
        </authorList>
    </citation>
    <scope>NUCLEOTIDE SEQUENCE</scope>
    <source>
        <strain evidence="2">92144/1</strain>
    </source>
</reference>
<accession>S5RU55</accession>
<feature type="compositionally biased region" description="Low complexity" evidence="1">
    <location>
        <begin position="378"/>
        <end position="399"/>
    </location>
</feature>
<feature type="region of interest" description="Disordered" evidence="1">
    <location>
        <begin position="439"/>
        <end position="551"/>
    </location>
</feature>
<organism evidence="2">
    <name type="scientific">Heterobasidion abietinum</name>
    <dbReference type="NCBI Taxonomy" id="207833"/>
    <lineage>
        <taxon>Eukaryota</taxon>
        <taxon>Fungi</taxon>
        <taxon>Dikarya</taxon>
        <taxon>Basidiomycota</taxon>
        <taxon>Agaricomycotina</taxon>
        <taxon>Agaricomycetes</taxon>
        <taxon>Russulales</taxon>
        <taxon>Bondarzewiaceae</taxon>
        <taxon>Heterobasidion</taxon>
        <taxon>Heterobasidion annosum species complex</taxon>
    </lineage>
</organism>
<proteinExistence type="predicted"/>
<dbReference type="EMBL" id="KF280383">
    <property type="protein sequence ID" value="AGS09363.1"/>
    <property type="molecule type" value="Genomic_DNA"/>
</dbReference>
<feature type="compositionally biased region" description="Low complexity" evidence="1">
    <location>
        <begin position="506"/>
        <end position="536"/>
    </location>
</feature>
<name>S5RU55_9AGAM</name>
<protein>
    <submittedName>
        <fullName evidence="2">A2 mating type protein</fullName>
    </submittedName>
</protein>